<dbReference type="InterPro" id="IPR036165">
    <property type="entry name" value="YefM-like_sf"/>
</dbReference>
<gene>
    <name evidence="2" type="ORF">E2605_12575</name>
</gene>
<dbReference type="EMBL" id="SOML01000007">
    <property type="protein sequence ID" value="TFD95663.1"/>
    <property type="molecule type" value="Genomic_DNA"/>
</dbReference>
<dbReference type="AlphaFoldDB" id="A0A4Y8KYY3"/>
<evidence type="ECO:0000256" key="1">
    <source>
        <dbReference type="ARBA" id="ARBA00009981"/>
    </source>
</evidence>
<dbReference type="Proteomes" id="UP000297861">
    <property type="component" value="Unassembled WGS sequence"/>
</dbReference>
<proteinExistence type="inferred from homology"/>
<name>A0A4Y8KYY3_9BACT</name>
<dbReference type="OrthoDB" id="3035307at2"/>
<protein>
    <submittedName>
        <fullName evidence="2">Type II toxin-antitoxin system Phd/YefM family antitoxin</fullName>
    </submittedName>
</protein>
<comment type="caution">
    <text evidence="2">The sequence shown here is derived from an EMBL/GenBank/DDBJ whole genome shotgun (WGS) entry which is preliminary data.</text>
</comment>
<reference evidence="2 3" key="1">
    <citation type="submission" date="2019-03" db="EMBL/GenBank/DDBJ databases">
        <title>San Antonio Military Medical Center submission to MRSN (WRAIR), pending publication.</title>
        <authorList>
            <person name="Blyth D.M."/>
            <person name="Mccarthy S.L."/>
            <person name="Schall S.E."/>
            <person name="Stam J.A."/>
            <person name="Ong A.C."/>
            <person name="Mcgann P.T."/>
        </authorList>
    </citation>
    <scope>NUCLEOTIDE SEQUENCE [LARGE SCALE GENOMIC DNA]</scope>
    <source>
        <strain evidence="2 3">MRSN571793</strain>
    </source>
</reference>
<sequence length="84" mass="9824">MKEITAAEFRNKQAQYLDMVDNGEQIVVSRGKRRKYVLTPLSDEDIYFTPEMVQKIERSKEQVKEGKVTKIKGADELNQYLENL</sequence>
<dbReference type="SUPFAM" id="SSF143120">
    <property type="entry name" value="YefM-like"/>
    <property type="match status" value="1"/>
</dbReference>
<keyword evidence="3" id="KW-1185">Reference proteome</keyword>
<evidence type="ECO:0000313" key="3">
    <source>
        <dbReference type="Proteomes" id="UP000297861"/>
    </source>
</evidence>
<dbReference type="Gene3D" id="3.40.1620.10">
    <property type="entry name" value="YefM-like domain"/>
    <property type="match status" value="1"/>
</dbReference>
<dbReference type="RefSeq" id="WP_134436682.1">
    <property type="nucleotide sequence ID" value="NZ_JAWZLG010000074.1"/>
</dbReference>
<comment type="similarity">
    <text evidence="1">Belongs to the phD/YefM antitoxin family.</text>
</comment>
<accession>A0A4Y8KYY3</accession>
<dbReference type="NCBIfam" id="TIGR01552">
    <property type="entry name" value="phd_fam"/>
    <property type="match status" value="1"/>
</dbReference>
<organism evidence="2 3">
    <name type="scientific">Dysgonomonas capnocytophagoides</name>
    <dbReference type="NCBI Taxonomy" id="45254"/>
    <lineage>
        <taxon>Bacteria</taxon>
        <taxon>Pseudomonadati</taxon>
        <taxon>Bacteroidota</taxon>
        <taxon>Bacteroidia</taxon>
        <taxon>Bacteroidales</taxon>
        <taxon>Dysgonomonadaceae</taxon>
        <taxon>Dysgonomonas</taxon>
    </lineage>
</organism>
<evidence type="ECO:0000313" key="2">
    <source>
        <dbReference type="EMBL" id="TFD95663.1"/>
    </source>
</evidence>